<dbReference type="GO" id="GO:0035556">
    <property type="term" value="P:intracellular signal transduction"/>
    <property type="evidence" value="ECO:0007669"/>
    <property type="project" value="TreeGrafter"/>
</dbReference>
<feature type="region of interest" description="Disordered" evidence="2">
    <location>
        <begin position="362"/>
        <end position="399"/>
    </location>
</feature>
<dbReference type="GO" id="GO:0043539">
    <property type="term" value="F:protein serine/threonine kinase activator activity"/>
    <property type="evidence" value="ECO:0007669"/>
    <property type="project" value="TreeGrafter"/>
</dbReference>
<protein>
    <submittedName>
        <fullName evidence="3">Protein hym1</fullName>
    </submittedName>
</protein>
<sequence length="399" mass="45795">MFKKYKNQDLDMAFWWKKNPKTPSDYARLIIEQLNKFSSPSLTQDNKRKVQEECTKYLIGTKHFIVGDTDPHPTPEAIDELYTAMHRADVFYELLLHFVDLEFEARRECMLIFSICLGYSKDNKFVTVDYLVSQPKTISLMLRTAEVALQQKGCQDIFLAVGNMIIECIKYEQLCRIILKDPQLWKFFEFAKLGNFEISTESLQILSAAFTAHPKLVSKEFFSNEINIIRFIKCINKLMAHGSYVTKRQSTKLLASLIVIRSNNALMNIYINSPENLKLIMTLMTDKSKNLQLEAFNVFKVMVANPRKSKPVFDILVKNRDKLLTYFKTFGLDSQDSTFLDEREFIVQEIDSLPRIISSTTEVSNNNASSSNAASITSPSSVMNNQSSILTHSTSPDSR</sequence>
<dbReference type="AlphaFoldDB" id="A0A6C1DUD0"/>
<reference evidence="3 4" key="1">
    <citation type="journal article" date="2019" name="BMC Genomics">
        <title>Chromosome level assembly and comparative genome analysis confirm lager-brewing yeasts originated from a single hybridization.</title>
        <authorList>
            <person name="Salazar A.N."/>
            <person name="Gorter de Vries A.R."/>
            <person name="van den Broek M."/>
            <person name="Brouwers N."/>
            <person name="de la Torre Cortes P."/>
            <person name="Kuijpers N.G.A."/>
            <person name="Daran J.G."/>
            <person name="Abeel T."/>
        </authorList>
    </citation>
    <scope>NUCLEOTIDE SEQUENCE [LARGE SCALE GENOMIC DNA]</scope>
    <source>
        <strain evidence="3 4">CBS 1483</strain>
    </source>
</reference>
<dbReference type="InterPro" id="IPR013878">
    <property type="entry name" value="Mo25"/>
</dbReference>
<comment type="similarity">
    <text evidence="1">Belongs to the Mo25 family.</text>
</comment>
<dbReference type="Pfam" id="PF08569">
    <property type="entry name" value="Mo25"/>
    <property type="match status" value="1"/>
</dbReference>
<feature type="compositionally biased region" description="Low complexity" evidence="2">
    <location>
        <begin position="362"/>
        <end position="381"/>
    </location>
</feature>
<evidence type="ECO:0000256" key="2">
    <source>
        <dbReference type="SAM" id="MobiDB-lite"/>
    </source>
</evidence>
<name>A0A6C1DUD0_SACPS</name>
<dbReference type="Proteomes" id="UP000501346">
    <property type="component" value="Chromosome ScXI"/>
</dbReference>
<organism evidence="3 4">
    <name type="scientific">Saccharomyces pastorianus</name>
    <name type="common">Lager yeast</name>
    <name type="synonym">Saccharomyces cerevisiae x Saccharomyces eubayanus</name>
    <dbReference type="NCBI Taxonomy" id="27292"/>
    <lineage>
        <taxon>Eukaryota</taxon>
        <taxon>Fungi</taxon>
        <taxon>Dikarya</taxon>
        <taxon>Ascomycota</taxon>
        <taxon>Saccharomycotina</taxon>
        <taxon>Saccharomycetes</taxon>
        <taxon>Saccharomycetales</taxon>
        <taxon>Saccharomycetaceae</taxon>
        <taxon>Saccharomyces</taxon>
    </lineage>
</organism>
<dbReference type="SUPFAM" id="SSF48371">
    <property type="entry name" value="ARM repeat"/>
    <property type="match status" value="1"/>
</dbReference>
<accession>A0A6C1DUD0</accession>
<dbReference type="PANTHER" id="PTHR10182">
    <property type="entry name" value="CALCIUM-BINDING PROTEIN 39-RELATED"/>
    <property type="match status" value="1"/>
</dbReference>
<dbReference type="InterPro" id="IPR011989">
    <property type="entry name" value="ARM-like"/>
</dbReference>
<dbReference type="EMBL" id="CP048992">
    <property type="protein sequence ID" value="QID80642.1"/>
    <property type="molecule type" value="Genomic_DNA"/>
</dbReference>
<dbReference type="PANTHER" id="PTHR10182:SF3">
    <property type="entry name" value="PROTEIN MO25"/>
    <property type="match status" value="1"/>
</dbReference>
<feature type="compositionally biased region" description="Polar residues" evidence="2">
    <location>
        <begin position="382"/>
        <end position="399"/>
    </location>
</feature>
<gene>
    <name evidence="3" type="primary">HYM1_1</name>
    <name evidence="3" type="ORF">GRS66_002984</name>
</gene>
<proteinExistence type="inferred from homology"/>
<keyword evidence="4" id="KW-1185">Reference proteome</keyword>
<evidence type="ECO:0000256" key="1">
    <source>
        <dbReference type="ARBA" id="ARBA00011012"/>
    </source>
</evidence>
<dbReference type="Gene3D" id="1.25.10.10">
    <property type="entry name" value="Leucine-rich Repeat Variant"/>
    <property type="match status" value="1"/>
</dbReference>
<dbReference type="OrthoDB" id="609103at2759"/>
<evidence type="ECO:0000313" key="4">
    <source>
        <dbReference type="Proteomes" id="UP000501346"/>
    </source>
</evidence>
<evidence type="ECO:0000313" key="3">
    <source>
        <dbReference type="EMBL" id="QID80642.1"/>
    </source>
</evidence>
<dbReference type="InterPro" id="IPR016024">
    <property type="entry name" value="ARM-type_fold"/>
</dbReference>
<dbReference type="FunFam" id="1.25.10.10:FF:000513">
    <property type="entry name" value="Hym1p"/>
    <property type="match status" value="1"/>
</dbReference>